<protein>
    <submittedName>
        <fullName evidence="1">Uncharacterized protein</fullName>
    </submittedName>
</protein>
<sequence>MNGSGGYSPAMAVYDSDLQAAVDATSVAKDARATEDLVGYLRDQLAEREIETSDEEWLQRTVAAIEADPNYMIEDEPSDYVSPKREV</sequence>
<evidence type="ECO:0000313" key="2">
    <source>
        <dbReference type="Proteomes" id="UP000199034"/>
    </source>
</evidence>
<organism evidence="1 2">
    <name type="scientific">Nocardioides lianchengensis</name>
    <dbReference type="NCBI Taxonomy" id="1045774"/>
    <lineage>
        <taxon>Bacteria</taxon>
        <taxon>Bacillati</taxon>
        <taxon>Actinomycetota</taxon>
        <taxon>Actinomycetes</taxon>
        <taxon>Propionibacteriales</taxon>
        <taxon>Nocardioidaceae</taxon>
        <taxon>Nocardioides</taxon>
    </lineage>
</organism>
<dbReference type="Proteomes" id="UP000199034">
    <property type="component" value="Unassembled WGS sequence"/>
</dbReference>
<dbReference type="EMBL" id="FMZM01000009">
    <property type="protein sequence ID" value="SDD57996.1"/>
    <property type="molecule type" value="Genomic_DNA"/>
</dbReference>
<name>A0A1G6VYV2_9ACTN</name>
<reference evidence="1 2" key="1">
    <citation type="submission" date="2016-10" db="EMBL/GenBank/DDBJ databases">
        <authorList>
            <person name="de Groot N.N."/>
        </authorList>
    </citation>
    <scope>NUCLEOTIDE SEQUENCE [LARGE SCALE GENOMIC DNA]</scope>
    <source>
        <strain evidence="1 2">CGMCC 4.6858</strain>
    </source>
</reference>
<evidence type="ECO:0000313" key="1">
    <source>
        <dbReference type="EMBL" id="SDD57996.1"/>
    </source>
</evidence>
<proteinExistence type="predicted"/>
<gene>
    <name evidence="1" type="ORF">SAMN05421872_10980</name>
</gene>
<accession>A0A1G6VYV2</accession>
<keyword evidence="2" id="KW-1185">Reference proteome</keyword>
<dbReference type="AlphaFoldDB" id="A0A1G6VYV2"/>